<dbReference type="InterPro" id="IPR001857">
    <property type="entry name" value="Ribosomal_bL19"/>
</dbReference>
<dbReference type="PANTHER" id="PTHR15680">
    <property type="entry name" value="RIBOSOMAL PROTEIN L19"/>
    <property type="match status" value="1"/>
</dbReference>
<proteinExistence type="inferred from homology"/>
<name>A0A6P3Y7M8_DINQU</name>
<evidence type="ECO:0000256" key="5">
    <source>
        <dbReference type="ARBA" id="ARBA00023128"/>
    </source>
</evidence>
<dbReference type="SUPFAM" id="SSF50104">
    <property type="entry name" value="Translation proteins SH3-like domain"/>
    <property type="match status" value="1"/>
</dbReference>
<comment type="similarity">
    <text evidence="2">Belongs to the bacterial ribosomal protein bL19 family.</text>
</comment>
<dbReference type="GO" id="GO:0005762">
    <property type="term" value="C:mitochondrial large ribosomal subunit"/>
    <property type="evidence" value="ECO:0007669"/>
    <property type="project" value="TreeGrafter"/>
</dbReference>
<dbReference type="Pfam" id="PF01245">
    <property type="entry name" value="Ribosomal_L19"/>
    <property type="match status" value="1"/>
</dbReference>
<evidence type="ECO:0000256" key="6">
    <source>
        <dbReference type="ARBA" id="ARBA00023274"/>
    </source>
</evidence>
<dbReference type="GeneID" id="106750818"/>
<evidence type="ECO:0000256" key="1">
    <source>
        <dbReference type="ARBA" id="ARBA00004173"/>
    </source>
</evidence>
<keyword evidence="4 10" id="KW-0689">Ribosomal protein</keyword>
<protein>
    <recommendedName>
        <fullName evidence="7">Large ribosomal subunit protein bL19m</fullName>
    </recommendedName>
    <alternativeName>
        <fullName evidence="8">39S ribosomal protein L19, mitochondrial</fullName>
    </alternativeName>
</protein>
<dbReference type="Gene3D" id="2.30.30.790">
    <property type="match status" value="1"/>
</dbReference>
<evidence type="ECO:0000256" key="2">
    <source>
        <dbReference type="ARBA" id="ARBA00005781"/>
    </source>
</evidence>
<evidence type="ECO:0000256" key="7">
    <source>
        <dbReference type="ARBA" id="ARBA00035288"/>
    </source>
</evidence>
<reference evidence="10" key="1">
    <citation type="submission" date="2025-08" db="UniProtKB">
        <authorList>
            <consortium name="RefSeq"/>
        </authorList>
    </citation>
    <scope>IDENTIFICATION</scope>
</reference>
<dbReference type="GO" id="GO:0006412">
    <property type="term" value="P:translation"/>
    <property type="evidence" value="ECO:0007669"/>
    <property type="project" value="InterPro"/>
</dbReference>
<dbReference type="PANTHER" id="PTHR15680:SF9">
    <property type="entry name" value="LARGE RIBOSOMAL SUBUNIT PROTEIN BL19M"/>
    <property type="match status" value="1"/>
</dbReference>
<keyword evidence="3" id="KW-0809">Transit peptide</keyword>
<evidence type="ECO:0000313" key="10">
    <source>
        <dbReference type="RefSeq" id="XP_014486905.1"/>
    </source>
</evidence>
<dbReference type="GO" id="GO:0003735">
    <property type="term" value="F:structural constituent of ribosome"/>
    <property type="evidence" value="ECO:0007669"/>
    <property type="project" value="InterPro"/>
</dbReference>
<comment type="subcellular location">
    <subcellularLocation>
        <location evidence="1">Mitochondrion</location>
    </subcellularLocation>
</comment>
<dbReference type="Proteomes" id="UP000515204">
    <property type="component" value="Unplaced"/>
</dbReference>
<keyword evidence="9" id="KW-1185">Reference proteome</keyword>
<evidence type="ECO:0000256" key="3">
    <source>
        <dbReference type="ARBA" id="ARBA00022946"/>
    </source>
</evidence>
<dbReference type="RefSeq" id="XP_014486905.1">
    <property type="nucleotide sequence ID" value="XM_014631419.1"/>
</dbReference>
<keyword evidence="6" id="KW-0687">Ribonucleoprotein</keyword>
<accession>A0A6P3Y7M8</accession>
<evidence type="ECO:0000256" key="4">
    <source>
        <dbReference type="ARBA" id="ARBA00022980"/>
    </source>
</evidence>
<dbReference type="FunFam" id="2.30.30.790:FF:000002">
    <property type="entry name" value="39S ribosomal protein L19, mitochondrial"/>
    <property type="match status" value="1"/>
</dbReference>
<dbReference type="KEGG" id="dqu:106750818"/>
<dbReference type="InterPro" id="IPR038657">
    <property type="entry name" value="Ribosomal_bL19_sf"/>
</dbReference>
<dbReference type="AlphaFoldDB" id="A0A6P3Y7M8"/>
<dbReference type="InterPro" id="IPR008991">
    <property type="entry name" value="Translation_prot_SH3-like_sf"/>
</dbReference>
<dbReference type="CTD" id="9801"/>
<evidence type="ECO:0000256" key="8">
    <source>
        <dbReference type="ARBA" id="ARBA00035359"/>
    </source>
</evidence>
<organism evidence="9 10">
    <name type="scientific">Dinoponera quadriceps</name>
    <name type="common">South American ant</name>
    <dbReference type="NCBI Taxonomy" id="609295"/>
    <lineage>
        <taxon>Eukaryota</taxon>
        <taxon>Metazoa</taxon>
        <taxon>Ecdysozoa</taxon>
        <taxon>Arthropoda</taxon>
        <taxon>Hexapoda</taxon>
        <taxon>Insecta</taxon>
        <taxon>Pterygota</taxon>
        <taxon>Neoptera</taxon>
        <taxon>Endopterygota</taxon>
        <taxon>Hymenoptera</taxon>
        <taxon>Apocrita</taxon>
        <taxon>Aculeata</taxon>
        <taxon>Formicoidea</taxon>
        <taxon>Formicidae</taxon>
        <taxon>Ponerinae</taxon>
        <taxon>Ponerini</taxon>
        <taxon>Dinoponera</taxon>
    </lineage>
</organism>
<sequence length="302" mass="35697">MAVFSSIFSRSGYSGLQAAKILHNAVRKSTLVTDANPVDKSFNSKTAEQSFKQDKVIPSRYRFTYPEFLPDPNPKFRNSLREKLERIDMLARRAHIDIPEFYVGSILAVTYSERHAPGKINKFVGICIERHGGGLRAKFQLRNVVDSQGLEVLFELYDPAIQKIECLRLEKRLDSHLRYLRDAPQEYSTFPFDMEQEHLPEGAPVPVNEIKIKLNPYPWLEKWEIQHLKGAELQLNERRRKRQEKSKKPWEKYDLMKTYRSTIPEEEQNKIFNEVYTKLHELEITRRRQKHKRIFIRPKKTV</sequence>
<gene>
    <name evidence="10" type="primary">LOC106750818</name>
</gene>
<evidence type="ECO:0000313" key="9">
    <source>
        <dbReference type="Proteomes" id="UP000515204"/>
    </source>
</evidence>
<keyword evidence="5" id="KW-0496">Mitochondrion</keyword>
<dbReference type="OrthoDB" id="432645at2759"/>
<dbReference type="PRINTS" id="PR00061">
    <property type="entry name" value="RIBOSOMALL19"/>
</dbReference>